<reference evidence="2 3" key="1">
    <citation type="submission" date="2017-07" db="EMBL/GenBank/DDBJ databases">
        <title>First draft Genome Sequence of Nocardia cerradoensis isolated from human infection.</title>
        <authorList>
            <person name="Carrasco G."/>
        </authorList>
    </citation>
    <scope>NUCLEOTIDE SEQUENCE [LARGE SCALE GENOMIC DNA]</scope>
    <source>
        <strain evidence="2 3">CNM20130759</strain>
    </source>
</reference>
<organism evidence="2 3">
    <name type="scientific">Nocardia cerradoensis</name>
    <dbReference type="NCBI Taxonomy" id="85688"/>
    <lineage>
        <taxon>Bacteria</taxon>
        <taxon>Bacillati</taxon>
        <taxon>Actinomycetota</taxon>
        <taxon>Actinomycetes</taxon>
        <taxon>Mycobacteriales</taxon>
        <taxon>Nocardiaceae</taxon>
        <taxon>Nocardia</taxon>
    </lineage>
</organism>
<name>A0A231H792_9NOCA</name>
<feature type="compositionally biased region" description="Low complexity" evidence="1">
    <location>
        <begin position="398"/>
        <end position="453"/>
    </location>
</feature>
<proteinExistence type="predicted"/>
<dbReference type="Proteomes" id="UP000215506">
    <property type="component" value="Unassembled WGS sequence"/>
</dbReference>
<evidence type="ECO:0008006" key="4">
    <source>
        <dbReference type="Google" id="ProtNLM"/>
    </source>
</evidence>
<evidence type="ECO:0000313" key="3">
    <source>
        <dbReference type="Proteomes" id="UP000215506"/>
    </source>
</evidence>
<dbReference type="AlphaFoldDB" id="A0A231H792"/>
<dbReference type="InterPro" id="IPR021391">
    <property type="entry name" value="DUF3027"/>
</dbReference>
<feature type="compositionally biased region" description="Low complexity" evidence="1">
    <location>
        <begin position="255"/>
        <end position="285"/>
    </location>
</feature>
<feature type="compositionally biased region" description="Low complexity" evidence="1">
    <location>
        <begin position="335"/>
        <end position="348"/>
    </location>
</feature>
<feature type="region of interest" description="Disordered" evidence="1">
    <location>
        <begin position="247"/>
        <end position="453"/>
    </location>
</feature>
<gene>
    <name evidence="2" type="ORF">B7C42_03456</name>
</gene>
<feature type="compositionally biased region" description="Low complexity" evidence="1">
    <location>
        <begin position="377"/>
        <end position="390"/>
    </location>
</feature>
<evidence type="ECO:0000313" key="2">
    <source>
        <dbReference type="EMBL" id="OXR44662.1"/>
    </source>
</evidence>
<keyword evidence="3" id="KW-1185">Reference proteome</keyword>
<evidence type="ECO:0000256" key="1">
    <source>
        <dbReference type="SAM" id="MobiDB-lite"/>
    </source>
</evidence>
<sequence length="479" mass="47762">MSVSESGVRPILAEAVDLARRALLELQPTGVGEHLGVTGENECAATHHFAATLPGYRGWQWEVVVAAAPDAEYATVSESALLPGPDALVAPDFVPWDQRIRPGDLAPGDLLAPRVDDPRLVPGYLETGDPVVDEVCEEIGLGRRQVLSREGRVEAAERWYSEFGPDTEMARSAPGTCGVCGFFVPLAGALRAAFGVCANAMGADGRVVHVEYGCGAHSDTEMPTGAGSPLYEAYDDAAIEVVPAEELTARDGSAESEQSSAAARSDAQDSAGDAADSAAAIAVDAGEPSSADPETEKGAPAGTDTPAASTAVGEGAAETETPSSPAGDAHGVGDTGTAADAPTDTDAAAPERPGTDPASKDVAAEGVRSGVESPSTTVDDVSATADPAAPDADHARASDTVPAGGTAGVAPAADDAPAEAAALSAAADTTNTAADAVTGETAPAAESGAAGAEPVRYSDAWAVSAVRVQPGESGAAEEN</sequence>
<dbReference type="EMBL" id="NGAF01000006">
    <property type="protein sequence ID" value="OXR44662.1"/>
    <property type="molecule type" value="Genomic_DNA"/>
</dbReference>
<dbReference type="Pfam" id="PF11228">
    <property type="entry name" value="DUF3027"/>
    <property type="match status" value="1"/>
</dbReference>
<comment type="caution">
    <text evidence="2">The sequence shown here is derived from an EMBL/GenBank/DDBJ whole genome shotgun (WGS) entry which is preliminary data.</text>
</comment>
<protein>
    <recommendedName>
        <fullName evidence="4">DUF3027 domain-containing protein</fullName>
    </recommendedName>
</protein>
<accession>A0A231H792</accession>